<feature type="domain" description="HTH rpiR-type" evidence="1">
    <location>
        <begin position="1"/>
        <end position="74"/>
    </location>
</feature>
<dbReference type="Gene3D" id="1.10.10.10">
    <property type="entry name" value="Winged helix-like DNA-binding domain superfamily/Winged helix DNA-binding domain"/>
    <property type="match status" value="1"/>
</dbReference>
<dbReference type="PANTHER" id="PTHR30514:SF18">
    <property type="entry name" value="RPIR-FAMILY TRANSCRIPTIONAL REGULATOR"/>
    <property type="match status" value="1"/>
</dbReference>
<dbReference type="Proteomes" id="UP000199118">
    <property type="component" value="Unassembled WGS sequence"/>
</dbReference>
<dbReference type="InterPro" id="IPR046348">
    <property type="entry name" value="SIS_dom_sf"/>
</dbReference>
<dbReference type="InterPro" id="IPR036388">
    <property type="entry name" value="WH-like_DNA-bd_sf"/>
</dbReference>
<sequence>MQRIHRAWEALPDGERRVAEHVLDSPGELALWPANELAARAGVSGATVSRFFRRLGYSGYDAARRDSRAMRAAGSPLFLAEAAPDARSPGGRPGGRITEHLASEQAAIEMTLAMVNPHALDELADRLATARRVRVQGYRNSHFVAEYFRTALSNFRPDVQMIGWSGQTAAESMGDIGPGDVAVVFGLRRRPRIFAALIAALGETGADVALISDPTLRGAPAATVRWTLTCAVETPQTFDTLAGAMALSRLVAAETMHRLGPEGRRHLERIERTHDRLDDLE</sequence>
<protein>
    <submittedName>
        <fullName evidence="2">Transcriptional regulator, RpiR family</fullName>
    </submittedName>
</protein>
<dbReference type="STRING" id="356660.SAMN05444336_101456"/>
<proteinExistence type="predicted"/>
<dbReference type="RefSeq" id="WP_092679502.1">
    <property type="nucleotide sequence ID" value="NZ_FNMZ01000001.1"/>
</dbReference>
<dbReference type="InterPro" id="IPR000281">
    <property type="entry name" value="HTH_RpiR"/>
</dbReference>
<keyword evidence="3" id="KW-1185">Reference proteome</keyword>
<evidence type="ECO:0000313" key="3">
    <source>
        <dbReference type="Proteomes" id="UP000199118"/>
    </source>
</evidence>
<dbReference type="SUPFAM" id="SSF53697">
    <property type="entry name" value="SIS domain"/>
    <property type="match status" value="1"/>
</dbReference>
<dbReference type="Pfam" id="PF01418">
    <property type="entry name" value="HTH_6"/>
    <property type="match status" value="1"/>
</dbReference>
<accession>A0A1H2RTM2</accession>
<dbReference type="PROSITE" id="PS51071">
    <property type="entry name" value="HTH_RPIR"/>
    <property type="match status" value="1"/>
</dbReference>
<dbReference type="GO" id="GO:0003677">
    <property type="term" value="F:DNA binding"/>
    <property type="evidence" value="ECO:0007669"/>
    <property type="project" value="InterPro"/>
</dbReference>
<dbReference type="Gene3D" id="3.40.50.10490">
    <property type="entry name" value="Glucose-6-phosphate isomerase like protein, domain 1"/>
    <property type="match status" value="1"/>
</dbReference>
<organism evidence="2 3">
    <name type="scientific">Albimonas donghaensis</name>
    <dbReference type="NCBI Taxonomy" id="356660"/>
    <lineage>
        <taxon>Bacteria</taxon>
        <taxon>Pseudomonadati</taxon>
        <taxon>Pseudomonadota</taxon>
        <taxon>Alphaproteobacteria</taxon>
        <taxon>Rhodobacterales</taxon>
        <taxon>Paracoccaceae</taxon>
        <taxon>Albimonas</taxon>
    </lineage>
</organism>
<dbReference type="GO" id="GO:1901135">
    <property type="term" value="P:carbohydrate derivative metabolic process"/>
    <property type="evidence" value="ECO:0007669"/>
    <property type="project" value="InterPro"/>
</dbReference>
<reference evidence="2 3" key="1">
    <citation type="submission" date="2016-10" db="EMBL/GenBank/DDBJ databases">
        <authorList>
            <person name="de Groot N.N."/>
        </authorList>
    </citation>
    <scope>NUCLEOTIDE SEQUENCE [LARGE SCALE GENOMIC DNA]</scope>
    <source>
        <strain evidence="2 3">DSM 17890</strain>
    </source>
</reference>
<gene>
    <name evidence="2" type="ORF">SAMN05444336_101456</name>
</gene>
<evidence type="ECO:0000259" key="1">
    <source>
        <dbReference type="PROSITE" id="PS51071"/>
    </source>
</evidence>
<dbReference type="AlphaFoldDB" id="A0A1H2RTM2"/>
<dbReference type="GO" id="GO:0097367">
    <property type="term" value="F:carbohydrate derivative binding"/>
    <property type="evidence" value="ECO:0007669"/>
    <property type="project" value="InterPro"/>
</dbReference>
<dbReference type="InterPro" id="IPR047640">
    <property type="entry name" value="RpiR-like"/>
</dbReference>
<dbReference type="SUPFAM" id="SSF46689">
    <property type="entry name" value="Homeodomain-like"/>
    <property type="match status" value="1"/>
</dbReference>
<dbReference type="InterPro" id="IPR009057">
    <property type="entry name" value="Homeodomain-like_sf"/>
</dbReference>
<evidence type="ECO:0000313" key="2">
    <source>
        <dbReference type="EMBL" id="SDW22645.1"/>
    </source>
</evidence>
<name>A0A1H2RTM2_9RHOB</name>
<dbReference type="EMBL" id="FNMZ01000001">
    <property type="protein sequence ID" value="SDW22645.1"/>
    <property type="molecule type" value="Genomic_DNA"/>
</dbReference>
<dbReference type="PANTHER" id="PTHR30514">
    <property type="entry name" value="GLUCOKINASE"/>
    <property type="match status" value="1"/>
</dbReference>
<dbReference type="GO" id="GO:0003700">
    <property type="term" value="F:DNA-binding transcription factor activity"/>
    <property type="evidence" value="ECO:0007669"/>
    <property type="project" value="InterPro"/>
</dbReference>
<dbReference type="OrthoDB" id="3237351at2"/>